<gene>
    <name evidence="1" type="ORF">F3Y22_tig00117022pilonHSYRG00001</name>
</gene>
<evidence type="ECO:0000313" key="2">
    <source>
        <dbReference type="Proteomes" id="UP000436088"/>
    </source>
</evidence>
<dbReference type="PANTHER" id="PTHR34064">
    <property type="entry name" value="OS04G0672300 PROTEIN"/>
    <property type="match status" value="1"/>
</dbReference>
<dbReference type="Proteomes" id="UP000436088">
    <property type="component" value="Unassembled WGS sequence"/>
</dbReference>
<proteinExistence type="predicted"/>
<organism evidence="1 2">
    <name type="scientific">Hibiscus syriacus</name>
    <name type="common">Rose of Sharon</name>
    <dbReference type="NCBI Taxonomy" id="106335"/>
    <lineage>
        <taxon>Eukaryota</taxon>
        <taxon>Viridiplantae</taxon>
        <taxon>Streptophyta</taxon>
        <taxon>Embryophyta</taxon>
        <taxon>Tracheophyta</taxon>
        <taxon>Spermatophyta</taxon>
        <taxon>Magnoliopsida</taxon>
        <taxon>eudicotyledons</taxon>
        <taxon>Gunneridae</taxon>
        <taxon>Pentapetalae</taxon>
        <taxon>rosids</taxon>
        <taxon>malvids</taxon>
        <taxon>Malvales</taxon>
        <taxon>Malvaceae</taxon>
        <taxon>Malvoideae</taxon>
        <taxon>Hibiscus</taxon>
    </lineage>
</organism>
<dbReference type="PANTHER" id="PTHR34064:SF4">
    <property type="entry name" value="PROTEIN, PUTATIVE-RELATED"/>
    <property type="match status" value="1"/>
</dbReference>
<dbReference type="EMBL" id="VEPZ02001777">
    <property type="protein sequence ID" value="KAE8655565.1"/>
    <property type="molecule type" value="Genomic_DNA"/>
</dbReference>
<comment type="caution">
    <text evidence="1">The sequence shown here is derived from an EMBL/GenBank/DDBJ whole genome shotgun (WGS) entry which is preliminary data.</text>
</comment>
<sequence length="251" mass="27370">MPHSSTSRVKQKPTLLANPHNHSPVWFLAMPPQAVSPVVAIFVPSILILHQWVRVVAGDLVKDLKSSPWSTQLFDALYSPNSTLLSSSSSLSFIFASFSEKMLNLTENPKLDSSSSNEISIQNISVSDHNNGFQYTTDNKTDSFVLDLEGFSHGGSNKEITQNSRFTKSLSRKGSQRGGDKKIISFNCTNSNCKSSLNDKDAFVATSPRGSSTAEKPVTAAVGSTDMANNPQARHQITITTGNHRSNREQI</sequence>
<name>A0A6A2WHZ3_HIBSY</name>
<accession>A0A6A2WHZ3</accession>
<dbReference type="AlphaFoldDB" id="A0A6A2WHZ3"/>
<evidence type="ECO:0000313" key="1">
    <source>
        <dbReference type="EMBL" id="KAE8655565.1"/>
    </source>
</evidence>
<reference evidence="1" key="1">
    <citation type="submission" date="2019-09" db="EMBL/GenBank/DDBJ databases">
        <title>Draft genome information of white flower Hibiscus syriacus.</title>
        <authorList>
            <person name="Kim Y.-M."/>
        </authorList>
    </citation>
    <scope>NUCLEOTIDE SEQUENCE [LARGE SCALE GENOMIC DNA]</scope>
    <source>
        <strain evidence="1">YM2019G1</strain>
    </source>
</reference>
<protein>
    <submittedName>
        <fullName evidence="1">Uncharacterized protein</fullName>
    </submittedName>
</protein>
<keyword evidence="2" id="KW-1185">Reference proteome</keyword>